<dbReference type="AlphaFoldDB" id="A0A6A5WUF9"/>
<protein>
    <submittedName>
        <fullName evidence="1">Uncharacterized protein</fullName>
    </submittedName>
</protein>
<dbReference type="EMBL" id="ML977584">
    <property type="protein sequence ID" value="KAF2001236.1"/>
    <property type="molecule type" value="Genomic_DNA"/>
</dbReference>
<evidence type="ECO:0000313" key="1">
    <source>
        <dbReference type="EMBL" id="KAF2001236.1"/>
    </source>
</evidence>
<reference evidence="1" key="1">
    <citation type="journal article" date="2020" name="Stud. Mycol.">
        <title>101 Dothideomycetes genomes: a test case for predicting lifestyles and emergence of pathogens.</title>
        <authorList>
            <person name="Haridas S."/>
            <person name="Albert R."/>
            <person name="Binder M."/>
            <person name="Bloem J."/>
            <person name="Labutti K."/>
            <person name="Salamov A."/>
            <person name="Andreopoulos B."/>
            <person name="Baker S."/>
            <person name="Barry K."/>
            <person name="Bills G."/>
            <person name="Bluhm B."/>
            <person name="Cannon C."/>
            <person name="Castanera R."/>
            <person name="Culley D."/>
            <person name="Daum C."/>
            <person name="Ezra D."/>
            <person name="Gonzalez J."/>
            <person name="Henrissat B."/>
            <person name="Kuo A."/>
            <person name="Liang C."/>
            <person name="Lipzen A."/>
            <person name="Lutzoni F."/>
            <person name="Magnuson J."/>
            <person name="Mondo S."/>
            <person name="Nolan M."/>
            <person name="Ohm R."/>
            <person name="Pangilinan J."/>
            <person name="Park H.-J."/>
            <person name="Ramirez L."/>
            <person name="Alfaro M."/>
            <person name="Sun H."/>
            <person name="Tritt A."/>
            <person name="Yoshinaga Y."/>
            <person name="Zwiers L.-H."/>
            <person name="Turgeon B."/>
            <person name="Goodwin S."/>
            <person name="Spatafora J."/>
            <person name="Crous P."/>
            <person name="Grigoriev I."/>
        </authorList>
    </citation>
    <scope>NUCLEOTIDE SEQUENCE</scope>
    <source>
        <strain evidence="1">CBS 123094</strain>
    </source>
</reference>
<evidence type="ECO:0000313" key="2">
    <source>
        <dbReference type="Proteomes" id="UP000799779"/>
    </source>
</evidence>
<accession>A0A6A5WUF9</accession>
<dbReference type="PANTHER" id="PTHR38790">
    <property type="entry name" value="2EXR DOMAIN-CONTAINING PROTEIN-RELATED"/>
    <property type="match status" value="1"/>
</dbReference>
<name>A0A6A5WUF9_9PLEO</name>
<proteinExistence type="predicted"/>
<dbReference type="PANTHER" id="PTHR38790:SF4">
    <property type="entry name" value="2EXR DOMAIN-CONTAINING PROTEIN"/>
    <property type="match status" value="1"/>
</dbReference>
<gene>
    <name evidence="1" type="ORF">P154DRAFT_562839</name>
</gene>
<sequence>MAPQVKRQTLCAVTDDGEYAKVTPTSTLQDEEYENLAIEDFTSDVPPFSPIKMLDNGLVDISHIPVHVQKLPRLHLLSLPGEVRNLIWEYTFGSLDIMIRREDYTNRSIPTGPAYYQRGYPFNPSDLSNFSIPRVCRQIYAETATMPYSHSVISFSFKKPDGAEAVDHIEAFSKRFTQAARNAIQSVRPDAVISIAIAKGRGRVVQRLTTIFPNLKNLYVWKPAVDVMFDHLIQKAYVALSLEPGGSILVSEENAEEILGRRLRRFEGRDVEVFFQDGAVWNRWEFGSERVL</sequence>
<dbReference type="Proteomes" id="UP000799779">
    <property type="component" value="Unassembled WGS sequence"/>
</dbReference>
<keyword evidence="2" id="KW-1185">Reference proteome</keyword>
<dbReference type="OrthoDB" id="5413827at2759"/>
<organism evidence="1 2">
    <name type="scientific">Amniculicola lignicola CBS 123094</name>
    <dbReference type="NCBI Taxonomy" id="1392246"/>
    <lineage>
        <taxon>Eukaryota</taxon>
        <taxon>Fungi</taxon>
        <taxon>Dikarya</taxon>
        <taxon>Ascomycota</taxon>
        <taxon>Pezizomycotina</taxon>
        <taxon>Dothideomycetes</taxon>
        <taxon>Pleosporomycetidae</taxon>
        <taxon>Pleosporales</taxon>
        <taxon>Amniculicolaceae</taxon>
        <taxon>Amniculicola</taxon>
    </lineage>
</organism>